<dbReference type="GO" id="GO:0016020">
    <property type="term" value="C:membrane"/>
    <property type="evidence" value="ECO:0007669"/>
    <property type="project" value="UniProtKB-SubCell"/>
</dbReference>
<evidence type="ECO:0000256" key="3">
    <source>
        <dbReference type="ARBA" id="ARBA00022989"/>
    </source>
</evidence>
<dbReference type="EMBL" id="JYNZ01000003">
    <property type="protein sequence ID" value="KXK26918.1"/>
    <property type="molecule type" value="Genomic_DNA"/>
</dbReference>
<comment type="caution">
    <text evidence="7">The sequence shown here is derived from an EMBL/GenBank/DDBJ whole genome shotgun (WGS) entry which is preliminary data.</text>
</comment>
<sequence length="225" mass="24262">MSNYFTYILNPSTYKSLSGKMSAKFVIILYLISSAISGIAQVLLMMFSDDPSYDQLNELFGGAGVAFSIIGFIIALIIGLAITVVMYVMLAFFSQALISSNADKPTLREVLRIYIFAYLPNILIGLIISLITAMFVPFIAIAPGFEVVYGVVSLVLGCVAIIAGLWSIYLLVASIQSRYSTSTGNALVSGCLPMIALYICIFVCILVSAFGFAALLMSSYSTISY</sequence>
<dbReference type="Proteomes" id="UP000070457">
    <property type="component" value="Unassembled WGS sequence"/>
</dbReference>
<dbReference type="STRING" id="1617426.TR69_WS6001000941"/>
<dbReference type="InterPro" id="IPR006977">
    <property type="entry name" value="Yip1_dom"/>
</dbReference>
<feature type="transmembrane region" description="Helical" evidence="5">
    <location>
        <begin position="113"/>
        <end position="141"/>
    </location>
</feature>
<name>A0A136LZ35_9BACT</name>
<evidence type="ECO:0000259" key="6">
    <source>
        <dbReference type="Pfam" id="PF04893"/>
    </source>
</evidence>
<feature type="transmembrane region" description="Helical" evidence="5">
    <location>
        <begin position="59"/>
        <end position="92"/>
    </location>
</feature>
<feature type="transmembrane region" description="Helical" evidence="5">
    <location>
        <begin position="184"/>
        <end position="217"/>
    </location>
</feature>
<feature type="domain" description="Yip1" evidence="6">
    <location>
        <begin position="24"/>
        <end position="202"/>
    </location>
</feature>
<keyword evidence="3 5" id="KW-1133">Transmembrane helix</keyword>
<feature type="transmembrane region" description="Helical" evidence="5">
    <location>
        <begin position="147"/>
        <end position="172"/>
    </location>
</feature>
<reference evidence="7 8" key="1">
    <citation type="submission" date="2015-02" db="EMBL/GenBank/DDBJ databases">
        <title>Improved understanding of the partial-nitritation anammox process through 23 genomes representing the majority of the microbial community.</title>
        <authorList>
            <person name="Speth D.R."/>
            <person name="In T Zandt M."/>
            <person name="Guerrero Cruz S."/>
            <person name="Jetten M.S."/>
            <person name="Dutilh B.E."/>
        </authorList>
    </citation>
    <scope>NUCLEOTIDE SEQUENCE [LARGE SCALE GENOMIC DNA]</scope>
    <source>
        <strain evidence="7">OLB20</strain>
    </source>
</reference>
<proteinExistence type="predicted"/>
<evidence type="ECO:0000256" key="1">
    <source>
        <dbReference type="ARBA" id="ARBA00004141"/>
    </source>
</evidence>
<evidence type="ECO:0000256" key="2">
    <source>
        <dbReference type="ARBA" id="ARBA00022692"/>
    </source>
</evidence>
<comment type="subcellular location">
    <subcellularLocation>
        <location evidence="1">Membrane</location>
        <topology evidence="1">Multi-pass membrane protein</topology>
    </subcellularLocation>
</comment>
<evidence type="ECO:0000256" key="4">
    <source>
        <dbReference type="ARBA" id="ARBA00023136"/>
    </source>
</evidence>
<dbReference type="AlphaFoldDB" id="A0A136LZ35"/>
<evidence type="ECO:0000313" key="8">
    <source>
        <dbReference type="Proteomes" id="UP000070457"/>
    </source>
</evidence>
<organism evidence="7 8">
    <name type="scientific">candidate division WS6 bacterium OLB20</name>
    <dbReference type="NCBI Taxonomy" id="1617426"/>
    <lineage>
        <taxon>Bacteria</taxon>
        <taxon>Candidatus Dojkabacteria</taxon>
    </lineage>
</organism>
<protein>
    <submittedName>
        <fullName evidence="7">Yip1 domain protein</fullName>
    </submittedName>
</protein>
<accession>A0A136LZ35</accession>
<keyword evidence="2 5" id="KW-0812">Transmembrane</keyword>
<feature type="transmembrane region" description="Helical" evidence="5">
    <location>
        <begin position="25"/>
        <end position="47"/>
    </location>
</feature>
<dbReference type="Pfam" id="PF04893">
    <property type="entry name" value="Yip1"/>
    <property type="match status" value="1"/>
</dbReference>
<evidence type="ECO:0000313" key="7">
    <source>
        <dbReference type="EMBL" id="KXK26918.1"/>
    </source>
</evidence>
<gene>
    <name evidence="7" type="ORF">TR69_WS6001000941</name>
</gene>
<dbReference type="PRINTS" id="PR00173">
    <property type="entry name" value="EDTRNSPORT"/>
</dbReference>
<evidence type="ECO:0000256" key="5">
    <source>
        <dbReference type="SAM" id="Phobius"/>
    </source>
</evidence>
<keyword evidence="4 5" id="KW-0472">Membrane</keyword>